<evidence type="ECO:0000313" key="2">
    <source>
        <dbReference type="Proteomes" id="UP000248168"/>
    </source>
</evidence>
<reference evidence="2" key="1">
    <citation type="submission" date="2018-04" db="EMBL/GenBank/DDBJ databases">
        <authorList>
            <person name="Lucker S."/>
            <person name="Sakoula D."/>
        </authorList>
    </citation>
    <scope>NUCLEOTIDE SEQUENCE [LARGE SCALE GENOMIC DNA]</scope>
</reference>
<proteinExistence type="predicted"/>
<gene>
    <name evidence="1" type="ORF">NITLEN_60179</name>
</gene>
<evidence type="ECO:0000313" key="1">
    <source>
        <dbReference type="EMBL" id="SPP66376.1"/>
    </source>
</evidence>
<name>A0A330L941_9BACT</name>
<accession>A0A330L941</accession>
<dbReference type="AlphaFoldDB" id="A0A330L941"/>
<dbReference type="Proteomes" id="UP000248168">
    <property type="component" value="Unassembled WGS sequence"/>
</dbReference>
<keyword evidence="2" id="KW-1185">Reference proteome</keyword>
<dbReference type="EMBL" id="OUNR01000019">
    <property type="protein sequence ID" value="SPP66376.1"/>
    <property type="molecule type" value="Genomic_DNA"/>
</dbReference>
<dbReference type="InParanoid" id="A0A330L941"/>
<protein>
    <submittedName>
        <fullName evidence="1">Uncharacterized protein</fullName>
    </submittedName>
</protein>
<sequence>MDSWQRLFYQPECALPKDSEYVSRLSTINDALFRLRRFLCSYFELTMPVMPDEALRLMMPGCCPS</sequence>
<organism evidence="1 2">
    <name type="scientific">Nitrospira lenta</name>
    <dbReference type="NCBI Taxonomy" id="1436998"/>
    <lineage>
        <taxon>Bacteria</taxon>
        <taxon>Pseudomonadati</taxon>
        <taxon>Nitrospirota</taxon>
        <taxon>Nitrospiria</taxon>
        <taxon>Nitrospirales</taxon>
        <taxon>Nitrospiraceae</taxon>
        <taxon>Nitrospira</taxon>
    </lineage>
</organism>